<evidence type="ECO:0000256" key="4">
    <source>
        <dbReference type="ARBA" id="ARBA00038306"/>
    </source>
</evidence>
<keyword evidence="2 5" id="KW-0732">Signal</keyword>
<comment type="subcellular location">
    <subcellularLocation>
        <location evidence="1">Membrane</location>
    </subcellularLocation>
</comment>
<evidence type="ECO:0000313" key="8">
    <source>
        <dbReference type="Proteomes" id="UP001243420"/>
    </source>
</evidence>
<dbReference type="Proteomes" id="UP001243420">
    <property type="component" value="Chromosome"/>
</dbReference>
<proteinExistence type="inferred from homology"/>
<comment type="similarity">
    <text evidence="4">Belongs to the Omp25/RopB family.</text>
</comment>
<evidence type="ECO:0000256" key="2">
    <source>
        <dbReference type="ARBA" id="ARBA00022729"/>
    </source>
</evidence>
<gene>
    <name evidence="7" type="ORF">P8627_09290</name>
</gene>
<evidence type="ECO:0000313" key="7">
    <source>
        <dbReference type="EMBL" id="WGH77247.1"/>
    </source>
</evidence>
<feature type="domain" description="Outer membrane protein beta-barrel" evidence="6">
    <location>
        <begin position="10"/>
        <end position="204"/>
    </location>
</feature>
<reference evidence="7 8" key="1">
    <citation type="submission" date="2023-04" db="EMBL/GenBank/DDBJ databases">
        <title>Jannaschia ovalis sp. nov., a marine bacterium isolated from sea tidal flat.</title>
        <authorList>
            <person name="Kwon D.Y."/>
            <person name="Kim J.-J."/>
        </authorList>
    </citation>
    <scope>NUCLEOTIDE SEQUENCE [LARGE SCALE GENOMIC DNA]</scope>
    <source>
        <strain evidence="7 8">GRR-S6-38</strain>
    </source>
</reference>
<dbReference type="PANTHER" id="PTHR34001:SF3">
    <property type="entry name" value="BLL7405 PROTEIN"/>
    <property type="match status" value="1"/>
</dbReference>
<dbReference type="SUPFAM" id="SSF56925">
    <property type="entry name" value="OMPA-like"/>
    <property type="match status" value="1"/>
</dbReference>
<evidence type="ECO:0000256" key="5">
    <source>
        <dbReference type="SAM" id="SignalP"/>
    </source>
</evidence>
<dbReference type="Gene3D" id="2.40.160.20">
    <property type="match status" value="1"/>
</dbReference>
<keyword evidence="8" id="KW-1185">Reference proteome</keyword>
<feature type="signal peptide" evidence="5">
    <location>
        <begin position="1"/>
        <end position="23"/>
    </location>
</feature>
<organism evidence="7 8">
    <name type="scientific">Jannaschia ovalis</name>
    <dbReference type="NCBI Taxonomy" id="3038773"/>
    <lineage>
        <taxon>Bacteria</taxon>
        <taxon>Pseudomonadati</taxon>
        <taxon>Pseudomonadota</taxon>
        <taxon>Alphaproteobacteria</taxon>
        <taxon>Rhodobacterales</taxon>
        <taxon>Roseobacteraceae</taxon>
        <taxon>Jannaschia</taxon>
    </lineage>
</organism>
<dbReference type="InterPro" id="IPR027385">
    <property type="entry name" value="Beta-barrel_OMP"/>
</dbReference>
<dbReference type="InterPro" id="IPR011250">
    <property type="entry name" value="OMP/PagP_B-barrel"/>
</dbReference>
<evidence type="ECO:0000256" key="1">
    <source>
        <dbReference type="ARBA" id="ARBA00004370"/>
    </source>
</evidence>
<evidence type="ECO:0000259" key="6">
    <source>
        <dbReference type="Pfam" id="PF13505"/>
    </source>
</evidence>
<dbReference type="InterPro" id="IPR051692">
    <property type="entry name" value="OMP-like"/>
</dbReference>
<sequence>MLTTARRLLLLLVLLSLPLAARAEPIRDWSGPYAGLTLGVADGSTRVTGNRFTYNQNRAVNRVDHDYRGGVFDGVAGWNWQRGRLVFGPELSLGYGDLQSALVFNTDNDIDQVRIDWQASLTARLGVALGDALVYARTGLAFARTRNVGGDVNGGVLNLSDAHRRQTVDHGVTFGLGVEQALAANRRVRLEFSQTEFETYSLANQDGAPGSQVYVVENGPIRAVRIGLLWAF</sequence>
<dbReference type="EMBL" id="CP122537">
    <property type="protein sequence ID" value="WGH77247.1"/>
    <property type="molecule type" value="Genomic_DNA"/>
</dbReference>
<protein>
    <submittedName>
        <fullName evidence="7">Outer membrane beta-barrel protein</fullName>
    </submittedName>
</protein>
<dbReference type="PANTHER" id="PTHR34001">
    <property type="entry name" value="BLL7405 PROTEIN"/>
    <property type="match status" value="1"/>
</dbReference>
<feature type="chain" id="PRO_5046408716" evidence="5">
    <location>
        <begin position="24"/>
        <end position="232"/>
    </location>
</feature>
<accession>A0ABY8L787</accession>
<dbReference type="RefSeq" id="WP_279963821.1">
    <property type="nucleotide sequence ID" value="NZ_CP122537.1"/>
</dbReference>
<keyword evidence="3" id="KW-0472">Membrane</keyword>
<dbReference type="Pfam" id="PF13505">
    <property type="entry name" value="OMP_b-brl"/>
    <property type="match status" value="1"/>
</dbReference>
<name>A0ABY8L787_9RHOB</name>
<evidence type="ECO:0000256" key="3">
    <source>
        <dbReference type="ARBA" id="ARBA00023136"/>
    </source>
</evidence>